<evidence type="ECO:0000313" key="2">
    <source>
        <dbReference type="Proteomes" id="UP000678499"/>
    </source>
</evidence>
<evidence type="ECO:0000313" key="1">
    <source>
        <dbReference type="EMBL" id="CAD7275515.1"/>
    </source>
</evidence>
<name>A0A7R9GC68_9CRUS</name>
<accession>A0A7R9GC68</accession>
<dbReference type="SUPFAM" id="SSF52047">
    <property type="entry name" value="RNI-like"/>
    <property type="match status" value="1"/>
</dbReference>
<organism evidence="1">
    <name type="scientific">Notodromas monacha</name>
    <dbReference type="NCBI Taxonomy" id="399045"/>
    <lineage>
        <taxon>Eukaryota</taxon>
        <taxon>Metazoa</taxon>
        <taxon>Ecdysozoa</taxon>
        <taxon>Arthropoda</taxon>
        <taxon>Crustacea</taxon>
        <taxon>Oligostraca</taxon>
        <taxon>Ostracoda</taxon>
        <taxon>Podocopa</taxon>
        <taxon>Podocopida</taxon>
        <taxon>Cypridocopina</taxon>
        <taxon>Cypridoidea</taxon>
        <taxon>Cyprididae</taxon>
        <taxon>Notodromas</taxon>
    </lineage>
</organism>
<gene>
    <name evidence="1" type="ORF">NMOB1V02_LOCUS3308</name>
</gene>
<sequence length="459" mass="51358">MLPGAMKTWISSPEDRAKSHYVCAGYSLDTGRLFSNPCQLVTAFPELSGAIEDDSLWKKSLAIYESPSFSSIMDSLEYRGAKFENIALFNCFALNAAIQATTSSLCELRSLTVINDEAVEFREESQQLLKIQCPKLEEIRLITVIMSASVLRAFLTMRGIKKLAVRSAGLVNCTWPSVRPLLSRGRMTESLTYLDLREVCLHESDFEVIFQGSPLLEGFIWTSTSNSQIISVISVLPLTIETFGIQVLLSDDTLPEIGILLEERGQLNLRLTSILLAISDYQMTFDIARQIFGGTIAWPRLGTVVLGKTGGWADDDLLMFGAFPRNITKLVIKSFVPESIVNLLIRSLPNLQFFHADVKYPCRGTFASSLSENPRVAPNLQSIFITQRRLDPFLYTSLQNLILIRPALKVCFCPDSRDGRTLYLHHPATLDGAQVRFSMIEACEPGSNWRFSHDEAMIF</sequence>
<keyword evidence="2" id="KW-1185">Reference proteome</keyword>
<dbReference type="AlphaFoldDB" id="A0A7R9GC68"/>
<dbReference type="EMBL" id="CAJPEX010000430">
    <property type="protein sequence ID" value="CAG0915667.1"/>
    <property type="molecule type" value="Genomic_DNA"/>
</dbReference>
<dbReference type="EMBL" id="OA882467">
    <property type="protein sequence ID" value="CAD7275515.1"/>
    <property type="molecule type" value="Genomic_DNA"/>
</dbReference>
<protein>
    <submittedName>
        <fullName evidence="1">Uncharacterized protein</fullName>
    </submittedName>
</protein>
<proteinExistence type="predicted"/>
<reference evidence="1" key="1">
    <citation type="submission" date="2020-11" db="EMBL/GenBank/DDBJ databases">
        <authorList>
            <person name="Tran Van P."/>
        </authorList>
    </citation>
    <scope>NUCLEOTIDE SEQUENCE</scope>
</reference>
<dbReference type="Proteomes" id="UP000678499">
    <property type="component" value="Unassembled WGS sequence"/>
</dbReference>